<feature type="region of interest" description="Disordered" evidence="7">
    <location>
        <begin position="253"/>
        <end position="290"/>
    </location>
</feature>
<dbReference type="InterPro" id="IPR037051">
    <property type="entry name" value="4-carb_acid_sugar_kinase_N_sf"/>
</dbReference>
<feature type="domain" description="Four-carbon acid sugar kinase nucleotide binding" evidence="9">
    <location>
        <begin position="293"/>
        <end position="464"/>
    </location>
</feature>
<comment type="caution">
    <text evidence="10">The sequence shown here is derived from an EMBL/GenBank/DDBJ whole genome shotgun (WGS) entry which is preliminary data.</text>
</comment>
<dbReference type="Gene3D" id="3.40.50.10840">
    <property type="entry name" value="Putative sugar-binding, N-terminal domain"/>
    <property type="match status" value="1"/>
</dbReference>
<organism evidence="10 11">
    <name type="scientific">Brevibacterium salitolerans</name>
    <dbReference type="NCBI Taxonomy" id="1403566"/>
    <lineage>
        <taxon>Bacteria</taxon>
        <taxon>Bacillati</taxon>
        <taxon>Actinomycetota</taxon>
        <taxon>Actinomycetes</taxon>
        <taxon>Micrococcales</taxon>
        <taxon>Brevibacteriaceae</taxon>
        <taxon>Brevibacterium</taxon>
    </lineage>
</organism>
<evidence type="ECO:0000259" key="9">
    <source>
        <dbReference type="Pfam" id="PF17042"/>
    </source>
</evidence>
<dbReference type="EMBL" id="BAAAPZ010000002">
    <property type="protein sequence ID" value="GAA2090183.1"/>
    <property type="molecule type" value="Genomic_DNA"/>
</dbReference>
<sequence>MSDVLIVGDDLTGSNGTANGMVRLGLRAGTIRAGADQSDRAARISPYREEFDALVVTTDSRHLSPAHAASLTREAVRAGWPARLVASRCDSTLRGNVGPQAEAVLRTVAELSGAETIGLCAPAFPTADRQTLAGLQLMGGKRLEHTELARDVRSPMTTSSVEELLTRDADLTCAHIGIAAVTAGGSTLRDALAAALASRPDVLIADAYTEAHLAAVAEAAADVRPEAMWVSIDPGPGTWALAEALGLTRGHGTADTADGWAGESAHTTVPEAPTGSSRPDHRRPAHDPAAPLLAVSGSATELTRRQLSHLRRTRTCEVVRARYRPGTRFLDEDATAEAVAAAFAALSFRGAQGRTDGAPASAPVVLLATVLDETDLLDLTHEEGDALPTALGAIAARVLADTAVRGLYTTGGDITTAVLDHVDGVGIEVRGEVVPLAAAGTVVGGAHHGMPIVTKGGLVGAADTAAVCLDAVEALSA</sequence>
<keyword evidence="3" id="KW-0547">Nucleotide-binding</keyword>
<dbReference type="InterPro" id="IPR042213">
    <property type="entry name" value="NBD_C_sf"/>
</dbReference>
<dbReference type="InterPro" id="IPR010737">
    <property type="entry name" value="4-carb_acid_sugar_kinase_N"/>
</dbReference>
<gene>
    <name evidence="10" type="ORF">GCM10009823_06450</name>
</gene>
<evidence type="ECO:0000259" key="8">
    <source>
        <dbReference type="Pfam" id="PF07005"/>
    </source>
</evidence>
<evidence type="ECO:0000313" key="11">
    <source>
        <dbReference type="Proteomes" id="UP001500984"/>
    </source>
</evidence>
<evidence type="ECO:0000256" key="5">
    <source>
        <dbReference type="ARBA" id="ARBA00022840"/>
    </source>
</evidence>
<dbReference type="RefSeq" id="WP_344335088.1">
    <property type="nucleotide sequence ID" value="NZ_BAAAPZ010000002.1"/>
</dbReference>
<evidence type="ECO:0000256" key="2">
    <source>
        <dbReference type="ARBA" id="ARBA00022679"/>
    </source>
</evidence>
<accession>A0ABN2WGC6</accession>
<dbReference type="Pfam" id="PF07005">
    <property type="entry name" value="SBD_N"/>
    <property type="match status" value="1"/>
</dbReference>
<evidence type="ECO:0000256" key="7">
    <source>
        <dbReference type="SAM" id="MobiDB-lite"/>
    </source>
</evidence>
<dbReference type="Gene3D" id="3.40.980.20">
    <property type="entry name" value="Four-carbon acid sugar kinase, nucleotide binding domain"/>
    <property type="match status" value="1"/>
</dbReference>
<keyword evidence="2" id="KW-0808">Transferase</keyword>
<keyword evidence="6" id="KW-0119">Carbohydrate metabolism</keyword>
<keyword evidence="11" id="KW-1185">Reference proteome</keyword>
<reference evidence="10 11" key="1">
    <citation type="journal article" date="2019" name="Int. J. Syst. Evol. Microbiol.">
        <title>The Global Catalogue of Microorganisms (GCM) 10K type strain sequencing project: providing services to taxonomists for standard genome sequencing and annotation.</title>
        <authorList>
            <consortium name="The Broad Institute Genomics Platform"/>
            <consortium name="The Broad Institute Genome Sequencing Center for Infectious Disease"/>
            <person name="Wu L."/>
            <person name="Ma J."/>
        </authorList>
    </citation>
    <scope>NUCLEOTIDE SEQUENCE [LARGE SCALE GENOMIC DNA]</scope>
    <source>
        <strain evidence="10 11">JCM 15900</strain>
    </source>
</reference>
<keyword evidence="5" id="KW-0067">ATP-binding</keyword>
<keyword evidence="4 10" id="KW-0418">Kinase</keyword>
<evidence type="ECO:0000256" key="3">
    <source>
        <dbReference type="ARBA" id="ARBA00022741"/>
    </source>
</evidence>
<comment type="similarity">
    <text evidence="1">Belongs to the four-carbon acid sugar kinase family.</text>
</comment>
<dbReference type="Pfam" id="PF17042">
    <property type="entry name" value="NBD_C"/>
    <property type="match status" value="1"/>
</dbReference>
<evidence type="ECO:0000256" key="1">
    <source>
        <dbReference type="ARBA" id="ARBA00005715"/>
    </source>
</evidence>
<protein>
    <submittedName>
        <fullName evidence="10">Four-carbon acid sugar kinase family protein</fullName>
    </submittedName>
</protein>
<evidence type="ECO:0000256" key="6">
    <source>
        <dbReference type="ARBA" id="ARBA00023277"/>
    </source>
</evidence>
<dbReference type="SUPFAM" id="SSF142764">
    <property type="entry name" value="YgbK-like"/>
    <property type="match status" value="1"/>
</dbReference>
<feature type="domain" description="Four-carbon acid sugar kinase N-terminal" evidence="8">
    <location>
        <begin position="5"/>
        <end position="235"/>
    </location>
</feature>
<proteinExistence type="inferred from homology"/>
<dbReference type="Proteomes" id="UP001500984">
    <property type="component" value="Unassembled WGS sequence"/>
</dbReference>
<evidence type="ECO:0000313" key="10">
    <source>
        <dbReference type="EMBL" id="GAA2090183.1"/>
    </source>
</evidence>
<evidence type="ECO:0000256" key="4">
    <source>
        <dbReference type="ARBA" id="ARBA00022777"/>
    </source>
</evidence>
<name>A0ABN2WGC6_9MICO</name>
<dbReference type="GO" id="GO:0016301">
    <property type="term" value="F:kinase activity"/>
    <property type="evidence" value="ECO:0007669"/>
    <property type="project" value="UniProtKB-KW"/>
</dbReference>
<dbReference type="InterPro" id="IPR031475">
    <property type="entry name" value="NBD_C"/>
</dbReference>